<evidence type="ECO:0000256" key="7">
    <source>
        <dbReference type="ARBA" id="ARBA00022692"/>
    </source>
</evidence>
<evidence type="ECO:0000313" key="17">
    <source>
        <dbReference type="EMBL" id="QKG85446.1"/>
    </source>
</evidence>
<keyword evidence="4" id="KW-1003">Cell membrane</keyword>
<evidence type="ECO:0000259" key="16">
    <source>
        <dbReference type="PROSITE" id="PS50885"/>
    </source>
</evidence>
<evidence type="ECO:0000256" key="6">
    <source>
        <dbReference type="ARBA" id="ARBA00022679"/>
    </source>
</evidence>
<keyword evidence="18" id="KW-1185">Reference proteome</keyword>
<dbReference type="PANTHER" id="PTHR45528:SF1">
    <property type="entry name" value="SENSOR HISTIDINE KINASE CPXA"/>
    <property type="match status" value="1"/>
</dbReference>
<dbReference type="SUPFAM" id="SSF158472">
    <property type="entry name" value="HAMP domain-like"/>
    <property type="match status" value="1"/>
</dbReference>
<keyword evidence="6" id="KW-0808">Transferase</keyword>
<dbReference type="InterPro" id="IPR036097">
    <property type="entry name" value="HisK_dim/P_sf"/>
</dbReference>
<dbReference type="Proteomes" id="UP000503088">
    <property type="component" value="Chromosome"/>
</dbReference>
<dbReference type="InterPro" id="IPR036890">
    <property type="entry name" value="HATPase_C_sf"/>
</dbReference>
<dbReference type="SMART" id="SM00387">
    <property type="entry name" value="HATPase_c"/>
    <property type="match status" value="1"/>
</dbReference>
<feature type="domain" description="Histidine kinase" evidence="15">
    <location>
        <begin position="250"/>
        <end position="464"/>
    </location>
</feature>
<keyword evidence="13 14" id="KW-0472">Membrane</keyword>
<dbReference type="InterPro" id="IPR003594">
    <property type="entry name" value="HATPase_dom"/>
</dbReference>
<keyword evidence="10" id="KW-0067">ATP-binding</keyword>
<evidence type="ECO:0000313" key="18">
    <source>
        <dbReference type="Proteomes" id="UP000503088"/>
    </source>
</evidence>
<keyword evidence="12" id="KW-0902">Two-component regulatory system</keyword>
<dbReference type="EMBL" id="CP048104">
    <property type="protein sequence ID" value="QKG85446.1"/>
    <property type="molecule type" value="Genomic_DNA"/>
</dbReference>
<evidence type="ECO:0000256" key="13">
    <source>
        <dbReference type="ARBA" id="ARBA00023136"/>
    </source>
</evidence>
<evidence type="ECO:0000256" key="10">
    <source>
        <dbReference type="ARBA" id="ARBA00022840"/>
    </source>
</evidence>
<dbReference type="FunFam" id="1.10.287.130:FF:000001">
    <property type="entry name" value="Two-component sensor histidine kinase"/>
    <property type="match status" value="1"/>
</dbReference>
<dbReference type="KEGG" id="kpul:GXN76_13950"/>
<dbReference type="FunFam" id="3.30.565.10:FF:000006">
    <property type="entry name" value="Sensor histidine kinase WalK"/>
    <property type="match status" value="1"/>
</dbReference>
<dbReference type="PROSITE" id="PS50109">
    <property type="entry name" value="HIS_KIN"/>
    <property type="match status" value="1"/>
</dbReference>
<evidence type="ECO:0000256" key="14">
    <source>
        <dbReference type="SAM" id="Phobius"/>
    </source>
</evidence>
<evidence type="ECO:0000256" key="11">
    <source>
        <dbReference type="ARBA" id="ARBA00022989"/>
    </source>
</evidence>
<dbReference type="Pfam" id="PF00672">
    <property type="entry name" value="HAMP"/>
    <property type="match status" value="1"/>
</dbReference>
<dbReference type="Pfam" id="PF00512">
    <property type="entry name" value="HisKA"/>
    <property type="match status" value="1"/>
</dbReference>
<dbReference type="InterPro" id="IPR003660">
    <property type="entry name" value="HAMP_dom"/>
</dbReference>
<evidence type="ECO:0000256" key="5">
    <source>
        <dbReference type="ARBA" id="ARBA00022553"/>
    </source>
</evidence>
<dbReference type="CDD" id="cd00082">
    <property type="entry name" value="HisKA"/>
    <property type="match status" value="1"/>
</dbReference>
<dbReference type="CDD" id="cd06225">
    <property type="entry name" value="HAMP"/>
    <property type="match status" value="1"/>
</dbReference>
<dbReference type="InterPro" id="IPR005467">
    <property type="entry name" value="His_kinase_dom"/>
</dbReference>
<dbReference type="SMART" id="SM00304">
    <property type="entry name" value="HAMP"/>
    <property type="match status" value="1"/>
</dbReference>
<dbReference type="SUPFAM" id="SSF55874">
    <property type="entry name" value="ATPase domain of HSP90 chaperone/DNA topoisomerase II/histidine kinase"/>
    <property type="match status" value="1"/>
</dbReference>
<evidence type="ECO:0000256" key="2">
    <source>
        <dbReference type="ARBA" id="ARBA00004651"/>
    </source>
</evidence>
<name>A0A7D4B3L6_9BACL</name>
<dbReference type="SUPFAM" id="SSF47384">
    <property type="entry name" value="Homodimeric domain of signal transducing histidine kinase"/>
    <property type="match status" value="1"/>
</dbReference>
<sequence length="470" mass="52712">MKSHGIQYQISFYFGILIILIVIVLETLFIFSIRQYYYGNAEDDLIRQATVSASFYNLYAPSGSLKEKGRYILENGMVDPRHTFEIIDWEYRVLLNAEGLSPGHQVMTSDVSMAMTDQIGVWTGTSEQTKERILAVSTPLKTGDRIVGILRFSTSIEALDRTVLNITWIALLVGITVILLFLVISSVLSKRIVKPIEELTRVAKTMAEGNFDTKASKYYNDEVGTLADTLNYLSDEIVKADKMKNDFISSVSHELRTPLTSIKGWGDTLLTGDLDDREETKAGLSVISRETERLTRLVEDLLDFSKLQSGRFSLQLNRLDLNPLVHEIKDQFSFRKSGKSVDIEAHTTSLPLEVLGDRYRLQQVLVNLVDNAIKFSPPGGIIRIKTEQRGGRAVVIVSDEGPGIPPAELKQVKEKFYKGRTNRSGSGLGLAISEEMIQLHHGRLEIHSLLGQGTRVLIRLPLLPARTYDH</sequence>
<keyword evidence="7 14" id="KW-0812">Transmembrane</keyword>
<dbReference type="InterPro" id="IPR003661">
    <property type="entry name" value="HisK_dim/P_dom"/>
</dbReference>
<dbReference type="PANTHER" id="PTHR45528">
    <property type="entry name" value="SENSOR HISTIDINE KINASE CPXA"/>
    <property type="match status" value="1"/>
</dbReference>
<dbReference type="AlphaFoldDB" id="A0A7D4B3L6"/>
<evidence type="ECO:0000256" key="1">
    <source>
        <dbReference type="ARBA" id="ARBA00000085"/>
    </source>
</evidence>
<feature type="transmembrane region" description="Helical" evidence="14">
    <location>
        <begin position="166"/>
        <end position="188"/>
    </location>
</feature>
<evidence type="ECO:0000256" key="12">
    <source>
        <dbReference type="ARBA" id="ARBA00023012"/>
    </source>
</evidence>
<dbReference type="GO" id="GO:0005886">
    <property type="term" value="C:plasma membrane"/>
    <property type="evidence" value="ECO:0007669"/>
    <property type="project" value="UniProtKB-SubCell"/>
</dbReference>
<keyword evidence="8" id="KW-0547">Nucleotide-binding</keyword>
<dbReference type="Pfam" id="PF02518">
    <property type="entry name" value="HATPase_c"/>
    <property type="match status" value="1"/>
</dbReference>
<dbReference type="CDD" id="cd00075">
    <property type="entry name" value="HATPase"/>
    <property type="match status" value="1"/>
</dbReference>
<dbReference type="Gene3D" id="6.10.340.10">
    <property type="match status" value="1"/>
</dbReference>
<comment type="catalytic activity">
    <reaction evidence="1">
        <text>ATP + protein L-histidine = ADP + protein N-phospho-L-histidine.</text>
        <dbReference type="EC" id="2.7.13.3"/>
    </reaction>
</comment>
<comment type="subcellular location">
    <subcellularLocation>
        <location evidence="2">Cell membrane</location>
        <topology evidence="2">Multi-pass membrane protein</topology>
    </subcellularLocation>
</comment>
<reference evidence="17 18" key="1">
    <citation type="submission" date="2020-01" db="EMBL/GenBank/DDBJ databases">
        <authorList>
            <person name="Gulvik C.A."/>
            <person name="Batra D.G."/>
        </authorList>
    </citation>
    <scope>NUCLEOTIDE SEQUENCE [LARGE SCALE GENOMIC DNA]</scope>
    <source>
        <strain evidence="17 18">W9323</strain>
    </source>
</reference>
<dbReference type="PRINTS" id="PR00344">
    <property type="entry name" value="BCTRLSENSOR"/>
</dbReference>
<dbReference type="Gene3D" id="1.10.287.130">
    <property type="match status" value="1"/>
</dbReference>
<dbReference type="PROSITE" id="PS50885">
    <property type="entry name" value="HAMP"/>
    <property type="match status" value="1"/>
</dbReference>
<keyword evidence="5" id="KW-0597">Phosphoprotein</keyword>
<dbReference type="EC" id="2.7.13.3" evidence="3"/>
<feature type="domain" description="HAMP" evidence="16">
    <location>
        <begin position="190"/>
        <end position="242"/>
    </location>
</feature>
<dbReference type="InterPro" id="IPR050398">
    <property type="entry name" value="HssS/ArlS-like"/>
</dbReference>
<accession>A0A7D4B3L6</accession>
<keyword evidence="9 17" id="KW-0418">Kinase</keyword>
<gene>
    <name evidence="17" type="ORF">GXN76_13950</name>
</gene>
<evidence type="ECO:0000256" key="3">
    <source>
        <dbReference type="ARBA" id="ARBA00012438"/>
    </source>
</evidence>
<evidence type="ECO:0000256" key="9">
    <source>
        <dbReference type="ARBA" id="ARBA00022777"/>
    </source>
</evidence>
<organism evidence="17 18">
    <name type="scientific">Kroppenstedtia pulmonis</name>
    <dbReference type="NCBI Taxonomy" id="1380685"/>
    <lineage>
        <taxon>Bacteria</taxon>
        <taxon>Bacillati</taxon>
        <taxon>Bacillota</taxon>
        <taxon>Bacilli</taxon>
        <taxon>Bacillales</taxon>
        <taxon>Thermoactinomycetaceae</taxon>
        <taxon>Kroppenstedtia</taxon>
    </lineage>
</organism>
<feature type="transmembrane region" description="Helical" evidence="14">
    <location>
        <begin position="12"/>
        <end position="33"/>
    </location>
</feature>
<dbReference type="GO" id="GO:0005524">
    <property type="term" value="F:ATP binding"/>
    <property type="evidence" value="ECO:0007669"/>
    <property type="project" value="UniProtKB-KW"/>
</dbReference>
<evidence type="ECO:0000259" key="15">
    <source>
        <dbReference type="PROSITE" id="PS50109"/>
    </source>
</evidence>
<keyword evidence="11 14" id="KW-1133">Transmembrane helix</keyword>
<dbReference type="RefSeq" id="WP_173224101.1">
    <property type="nucleotide sequence ID" value="NZ_CP048104.1"/>
</dbReference>
<dbReference type="Gene3D" id="3.30.565.10">
    <property type="entry name" value="Histidine kinase-like ATPase, C-terminal domain"/>
    <property type="match status" value="1"/>
</dbReference>
<evidence type="ECO:0000256" key="8">
    <source>
        <dbReference type="ARBA" id="ARBA00022741"/>
    </source>
</evidence>
<proteinExistence type="predicted"/>
<dbReference type="GO" id="GO:0000155">
    <property type="term" value="F:phosphorelay sensor kinase activity"/>
    <property type="evidence" value="ECO:0007669"/>
    <property type="project" value="InterPro"/>
</dbReference>
<evidence type="ECO:0000256" key="4">
    <source>
        <dbReference type="ARBA" id="ARBA00022475"/>
    </source>
</evidence>
<protein>
    <recommendedName>
        <fullName evidence="3">histidine kinase</fullName>
        <ecNumber evidence="3">2.7.13.3</ecNumber>
    </recommendedName>
</protein>
<dbReference type="InterPro" id="IPR004358">
    <property type="entry name" value="Sig_transdc_His_kin-like_C"/>
</dbReference>
<dbReference type="SMART" id="SM00388">
    <property type="entry name" value="HisKA"/>
    <property type="match status" value="1"/>
</dbReference>